<proteinExistence type="predicted"/>
<organism evidence="1">
    <name type="scientific">virus sp. ctRTq15</name>
    <dbReference type="NCBI Taxonomy" id="2828253"/>
    <lineage>
        <taxon>Viruses</taxon>
    </lineage>
</organism>
<evidence type="ECO:0000313" key="1">
    <source>
        <dbReference type="EMBL" id="DAE28278.1"/>
    </source>
</evidence>
<sequence>MRFRGSIPRLAKIKERKYNILPLLPFKIALVLKIYNNKCLCYNSI</sequence>
<reference evidence="1" key="1">
    <citation type="journal article" date="2021" name="Proc. Natl. Acad. Sci. U.S.A.">
        <title>A Catalog of Tens of Thousands of Viruses from Human Metagenomes Reveals Hidden Associations with Chronic Diseases.</title>
        <authorList>
            <person name="Tisza M.J."/>
            <person name="Buck C.B."/>
        </authorList>
    </citation>
    <scope>NUCLEOTIDE SEQUENCE</scope>
    <source>
        <strain evidence="1">CtRTq15</strain>
    </source>
</reference>
<accession>A0A8S5RA34</accession>
<dbReference type="EMBL" id="BK059084">
    <property type="protein sequence ID" value="DAE28278.1"/>
    <property type="molecule type" value="Genomic_DNA"/>
</dbReference>
<name>A0A8S5RA34_9VIRU</name>
<protein>
    <submittedName>
        <fullName evidence="1">Uncharacterized protein</fullName>
    </submittedName>
</protein>